<dbReference type="EMBL" id="BAABAT010000021">
    <property type="protein sequence ID" value="GAA4255519.1"/>
    <property type="molecule type" value="Genomic_DNA"/>
</dbReference>
<protein>
    <submittedName>
        <fullName evidence="1">Uncharacterized protein</fullName>
    </submittedName>
</protein>
<name>A0ABP8DGY6_9ACTN</name>
<accession>A0ABP8DGY6</accession>
<dbReference type="Proteomes" id="UP001500620">
    <property type="component" value="Unassembled WGS sequence"/>
</dbReference>
<comment type="caution">
    <text evidence="1">The sequence shown here is derived from an EMBL/GenBank/DDBJ whole genome shotgun (WGS) entry which is preliminary data.</text>
</comment>
<gene>
    <name evidence="1" type="ORF">GCM10022255_064690</name>
</gene>
<sequence length="69" mass="7289">MRDNVGCRLLLLPVGPSVRAGVEIDIHQLRHAHAIDLINARVSVDVDGVPALGRPLTVANQCWTGPSGA</sequence>
<evidence type="ECO:0000313" key="1">
    <source>
        <dbReference type="EMBL" id="GAA4255519.1"/>
    </source>
</evidence>
<evidence type="ECO:0000313" key="2">
    <source>
        <dbReference type="Proteomes" id="UP001500620"/>
    </source>
</evidence>
<proteinExistence type="predicted"/>
<keyword evidence="2" id="KW-1185">Reference proteome</keyword>
<reference evidence="2" key="1">
    <citation type="journal article" date="2019" name="Int. J. Syst. Evol. Microbiol.">
        <title>The Global Catalogue of Microorganisms (GCM) 10K type strain sequencing project: providing services to taxonomists for standard genome sequencing and annotation.</title>
        <authorList>
            <consortium name="The Broad Institute Genomics Platform"/>
            <consortium name="The Broad Institute Genome Sequencing Center for Infectious Disease"/>
            <person name="Wu L."/>
            <person name="Ma J."/>
        </authorList>
    </citation>
    <scope>NUCLEOTIDE SEQUENCE [LARGE SCALE GENOMIC DNA]</scope>
    <source>
        <strain evidence="2">JCM 17441</strain>
    </source>
</reference>
<organism evidence="1 2">
    <name type="scientific">Dactylosporangium darangshiense</name>
    <dbReference type="NCBI Taxonomy" id="579108"/>
    <lineage>
        <taxon>Bacteria</taxon>
        <taxon>Bacillati</taxon>
        <taxon>Actinomycetota</taxon>
        <taxon>Actinomycetes</taxon>
        <taxon>Micromonosporales</taxon>
        <taxon>Micromonosporaceae</taxon>
        <taxon>Dactylosporangium</taxon>
    </lineage>
</organism>